<dbReference type="PROSITE" id="PS00463">
    <property type="entry name" value="ZN2_CY6_FUNGAL_1"/>
    <property type="match status" value="1"/>
</dbReference>
<dbReference type="GO" id="GO:0000981">
    <property type="term" value="F:DNA-binding transcription factor activity, RNA polymerase II-specific"/>
    <property type="evidence" value="ECO:0007669"/>
    <property type="project" value="InterPro"/>
</dbReference>
<dbReference type="PANTHER" id="PTHR46910">
    <property type="entry name" value="TRANSCRIPTION FACTOR PDR1"/>
    <property type="match status" value="1"/>
</dbReference>
<organism evidence="4 5">
    <name type="scientific">Australozyma saopauloensis</name>
    <dbReference type="NCBI Taxonomy" id="291208"/>
    <lineage>
        <taxon>Eukaryota</taxon>
        <taxon>Fungi</taxon>
        <taxon>Dikarya</taxon>
        <taxon>Ascomycota</taxon>
        <taxon>Saccharomycotina</taxon>
        <taxon>Pichiomycetes</taxon>
        <taxon>Metschnikowiaceae</taxon>
        <taxon>Australozyma</taxon>
    </lineage>
</organism>
<dbReference type="KEGG" id="asau:88174419"/>
<feature type="domain" description="Zn(2)-C6 fungal-type" evidence="3">
    <location>
        <begin position="17"/>
        <end position="49"/>
    </location>
</feature>
<dbReference type="Pfam" id="PF04082">
    <property type="entry name" value="Fungal_trans"/>
    <property type="match status" value="1"/>
</dbReference>
<dbReference type="Pfam" id="PF00172">
    <property type="entry name" value="Zn_clus"/>
    <property type="match status" value="1"/>
</dbReference>
<proteinExistence type="predicted"/>
<keyword evidence="5" id="KW-1185">Reference proteome</keyword>
<protein>
    <recommendedName>
        <fullName evidence="3">Zn(2)-C6 fungal-type domain-containing protein</fullName>
    </recommendedName>
</protein>
<dbReference type="AlphaFoldDB" id="A0AAX4HC90"/>
<evidence type="ECO:0000313" key="5">
    <source>
        <dbReference type="Proteomes" id="UP001338582"/>
    </source>
</evidence>
<evidence type="ECO:0000256" key="2">
    <source>
        <dbReference type="ARBA" id="ARBA00023242"/>
    </source>
</evidence>
<dbReference type="CDD" id="cd00067">
    <property type="entry name" value="GAL4"/>
    <property type="match status" value="1"/>
</dbReference>
<dbReference type="GO" id="GO:0003677">
    <property type="term" value="F:DNA binding"/>
    <property type="evidence" value="ECO:0007669"/>
    <property type="project" value="InterPro"/>
</dbReference>
<dbReference type="InterPro" id="IPR050987">
    <property type="entry name" value="AtrR-like"/>
</dbReference>
<dbReference type="Gene3D" id="4.10.240.10">
    <property type="entry name" value="Zn(2)-C6 fungal-type DNA-binding domain"/>
    <property type="match status" value="1"/>
</dbReference>
<dbReference type="GeneID" id="88174419"/>
<dbReference type="SMART" id="SM00066">
    <property type="entry name" value="GAL4"/>
    <property type="match status" value="1"/>
</dbReference>
<dbReference type="GO" id="GO:0006351">
    <property type="term" value="P:DNA-templated transcription"/>
    <property type="evidence" value="ECO:0007669"/>
    <property type="project" value="InterPro"/>
</dbReference>
<dbReference type="Proteomes" id="UP001338582">
    <property type="component" value="Chromosome 4"/>
</dbReference>
<keyword evidence="1" id="KW-0479">Metal-binding</keyword>
<dbReference type="PANTHER" id="PTHR46910:SF39">
    <property type="entry name" value="ZN(II)2CYS6 TRANSCRIPTION FACTOR (EUROFUNG)"/>
    <property type="match status" value="1"/>
</dbReference>
<dbReference type="InterPro" id="IPR001138">
    <property type="entry name" value="Zn2Cys6_DnaBD"/>
</dbReference>
<name>A0AAX4HC90_9ASCO</name>
<accession>A0AAX4HC90</accession>
<dbReference type="CDD" id="cd12148">
    <property type="entry name" value="fungal_TF_MHR"/>
    <property type="match status" value="1"/>
</dbReference>
<dbReference type="SUPFAM" id="SSF57701">
    <property type="entry name" value="Zn2/Cys6 DNA-binding domain"/>
    <property type="match status" value="1"/>
</dbReference>
<evidence type="ECO:0000256" key="1">
    <source>
        <dbReference type="ARBA" id="ARBA00022723"/>
    </source>
</evidence>
<gene>
    <name evidence="4" type="ORF">PUMCH_003355</name>
</gene>
<evidence type="ECO:0000259" key="3">
    <source>
        <dbReference type="PROSITE" id="PS50048"/>
    </source>
</evidence>
<dbReference type="InterPro" id="IPR007219">
    <property type="entry name" value="XnlR_reg_dom"/>
</dbReference>
<dbReference type="InterPro" id="IPR036864">
    <property type="entry name" value="Zn2-C6_fun-type_DNA-bd_sf"/>
</dbReference>
<keyword evidence="2" id="KW-0539">Nucleus</keyword>
<evidence type="ECO:0000313" key="4">
    <source>
        <dbReference type="EMBL" id="WPK26011.1"/>
    </source>
</evidence>
<dbReference type="RefSeq" id="XP_062878393.1">
    <property type="nucleotide sequence ID" value="XM_063022323.1"/>
</dbReference>
<reference evidence="4 5" key="1">
    <citation type="submission" date="2023-10" db="EMBL/GenBank/DDBJ databases">
        <title>Draft Genome Sequence of Candida saopaulonensis from a very Premature Infant with Sepsis.</title>
        <authorList>
            <person name="Ning Y."/>
            <person name="Dai R."/>
            <person name="Xiao M."/>
            <person name="Xu Y."/>
            <person name="Yan Q."/>
            <person name="Zhang L."/>
        </authorList>
    </citation>
    <scope>NUCLEOTIDE SEQUENCE [LARGE SCALE GENOMIC DNA]</scope>
    <source>
        <strain evidence="4 5">19XY460</strain>
    </source>
</reference>
<dbReference type="EMBL" id="CP138897">
    <property type="protein sequence ID" value="WPK26011.1"/>
    <property type="molecule type" value="Genomic_DNA"/>
</dbReference>
<dbReference type="PROSITE" id="PS50048">
    <property type="entry name" value="ZN2_CY6_FUNGAL_2"/>
    <property type="match status" value="1"/>
</dbReference>
<dbReference type="SMART" id="SM00906">
    <property type="entry name" value="Fungal_trans"/>
    <property type="match status" value="1"/>
</dbReference>
<dbReference type="GO" id="GO:0008270">
    <property type="term" value="F:zinc ion binding"/>
    <property type="evidence" value="ECO:0007669"/>
    <property type="project" value="InterPro"/>
</dbReference>
<sequence>MTRRPNLIKVSGRTHYACTRCKISKIRCLGEKPACSNCKLVKKEDQCIYPPRDRKIVIMESDLNELYEQIQLLEKQVGVTVSLPASSRQLTLDEAPTDKSDRSSVAISASRAPHGDDPVFSLLLSWCFDSLPPSSVAWELISVVTKTYSADMYIVDYNDLETCIQNIYSYFSEFNNSDQIQHTVSEAPTPSILCYFFSLLGLGQQLQNTESSPTEEGIASVPGQKYFVLASRLFQFDFDQISFTYIQSCILLGLICCNLNRYNTTYNYFGIAVLSAVVNGYHRQIEVPSFLNEADRRQFLTSGEKKKRLWWTIFYIDVIWAARMNMPAHIEFTDTDVALPSEMPYDLHDHFDNDSLESNVQLIKYVAKFNKLIYGPSLRTFSVNYINTDKFNQDRLVDTIISSLNEISVGFELSFLNQCKDRSIVSEPNRNLANIFSRFNQLIILVVEPLLSVVFNPNSASLVENNQEVFGAIVKGIRAAYTSVNMFWKLFEHGKLFVFGFWDSQHLFSAFTLLVLVLIAGFPYKEHNRIVALLKYMAEHKNISAKRYLERIEAISIFIGQIPEAKLQLNLNASIHDYVRKDPSTLANEFYNPFCDENLYSAEFLQFFNLQPSNLLYEHFGFDAFSPQSQSTLWSMSKSIQKWSNYSGLPIPVSGINKSLSTVRKTGEVRSVNDCSINALIRD</sequence>